<dbReference type="InterPro" id="IPR005119">
    <property type="entry name" value="LysR_subst-bd"/>
</dbReference>
<dbReference type="HOGENOM" id="CLU_039613_6_1_5"/>
<dbReference type="InterPro" id="IPR000847">
    <property type="entry name" value="LysR_HTH_N"/>
</dbReference>
<feature type="domain" description="HTH lysR-type" evidence="5">
    <location>
        <begin position="1"/>
        <end position="58"/>
    </location>
</feature>
<dbReference type="AlphaFoldDB" id="I3TQM5"/>
<dbReference type="CDD" id="cd05466">
    <property type="entry name" value="PBP2_LTTR_substrate"/>
    <property type="match status" value="1"/>
</dbReference>
<gene>
    <name evidence="6" type="primary">cbbR</name>
    <name evidence="6" type="ordered locus">TMO_3225</name>
</gene>
<dbReference type="PATRIC" id="fig|1110502.3.peg.3307"/>
<dbReference type="eggNOG" id="COG0583">
    <property type="taxonomic scope" value="Bacteria"/>
</dbReference>
<dbReference type="GO" id="GO:0003677">
    <property type="term" value="F:DNA binding"/>
    <property type="evidence" value="ECO:0007669"/>
    <property type="project" value="UniProtKB-KW"/>
</dbReference>
<organism evidence="6 7">
    <name type="scientific">Tistrella mobilis (strain KA081020-065)</name>
    <dbReference type="NCBI Taxonomy" id="1110502"/>
    <lineage>
        <taxon>Bacteria</taxon>
        <taxon>Pseudomonadati</taxon>
        <taxon>Pseudomonadota</taxon>
        <taxon>Alphaproteobacteria</taxon>
        <taxon>Geminicoccales</taxon>
        <taxon>Geminicoccaceae</taxon>
        <taxon>Tistrella</taxon>
    </lineage>
</organism>
<evidence type="ECO:0000313" key="7">
    <source>
        <dbReference type="Proteomes" id="UP000005258"/>
    </source>
</evidence>
<evidence type="ECO:0000259" key="5">
    <source>
        <dbReference type="PROSITE" id="PS50931"/>
    </source>
</evidence>
<keyword evidence="3" id="KW-0238">DNA-binding</keyword>
<protein>
    <submittedName>
        <fullName evidence="6">Transcriptional regulator</fullName>
    </submittedName>
</protein>
<proteinExistence type="inferred from homology"/>
<dbReference type="SUPFAM" id="SSF46785">
    <property type="entry name" value="Winged helix' DNA-binding domain"/>
    <property type="match status" value="1"/>
</dbReference>
<dbReference type="PANTHER" id="PTHR30346">
    <property type="entry name" value="TRANSCRIPTIONAL DUAL REGULATOR HCAR-RELATED"/>
    <property type="match status" value="1"/>
</dbReference>
<evidence type="ECO:0000256" key="4">
    <source>
        <dbReference type="ARBA" id="ARBA00023163"/>
    </source>
</evidence>
<reference evidence="6 7" key="1">
    <citation type="journal article" date="2012" name="J. Am. Chem. Soc.">
        <title>Bacterial biosynthesis and maturation of the didemnin anti-cancer agents.</title>
        <authorList>
            <person name="Xu Y."/>
            <person name="Kersten R.D."/>
            <person name="Nam S.J."/>
            <person name="Lu L."/>
            <person name="Al-Suwailem A.M."/>
            <person name="Zheng H."/>
            <person name="Fenical W."/>
            <person name="Dorrestein P.C."/>
            <person name="Moore B.S."/>
            <person name="Qian P.Y."/>
        </authorList>
    </citation>
    <scope>NUCLEOTIDE SEQUENCE [LARGE SCALE GENOMIC DNA]</scope>
    <source>
        <strain evidence="6 7">KA081020-065</strain>
    </source>
</reference>
<evidence type="ECO:0000256" key="2">
    <source>
        <dbReference type="ARBA" id="ARBA00023015"/>
    </source>
</evidence>
<dbReference type="InterPro" id="IPR036390">
    <property type="entry name" value="WH_DNA-bd_sf"/>
</dbReference>
<comment type="similarity">
    <text evidence="1">Belongs to the LysR transcriptional regulatory family.</text>
</comment>
<evidence type="ECO:0000256" key="1">
    <source>
        <dbReference type="ARBA" id="ARBA00009437"/>
    </source>
</evidence>
<dbReference type="FunFam" id="1.10.10.10:FF:000001">
    <property type="entry name" value="LysR family transcriptional regulator"/>
    <property type="match status" value="1"/>
</dbReference>
<accession>I3TQM5</accession>
<dbReference type="Proteomes" id="UP000005258">
    <property type="component" value="Chromosome"/>
</dbReference>
<keyword evidence="7" id="KW-1185">Reference proteome</keyword>
<dbReference type="STRING" id="1110502.TMO_3225"/>
<dbReference type="PRINTS" id="PR00039">
    <property type="entry name" value="HTHLYSR"/>
</dbReference>
<keyword evidence="2" id="KW-0805">Transcription regulation</keyword>
<dbReference type="KEGG" id="tmo:TMO_3225"/>
<keyword evidence="4" id="KW-0804">Transcription</keyword>
<dbReference type="Pfam" id="PF03466">
    <property type="entry name" value="LysR_substrate"/>
    <property type="match status" value="1"/>
</dbReference>
<dbReference type="Gene3D" id="3.40.190.290">
    <property type="match status" value="1"/>
</dbReference>
<dbReference type="GO" id="GO:0032993">
    <property type="term" value="C:protein-DNA complex"/>
    <property type="evidence" value="ECO:0007669"/>
    <property type="project" value="TreeGrafter"/>
</dbReference>
<evidence type="ECO:0000313" key="6">
    <source>
        <dbReference type="EMBL" id="AFK55063.1"/>
    </source>
</evidence>
<dbReference type="PANTHER" id="PTHR30346:SF0">
    <property type="entry name" value="HCA OPERON TRANSCRIPTIONAL ACTIVATOR HCAR"/>
    <property type="match status" value="1"/>
</dbReference>
<dbReference type="RefSeq" id="WP_014746740.1">
    <property type="nucleotide sequence ID" value="NC_017956.1"/>
</dbReference>
<dbReference type="PROSITE" id="PS50931">
    <property type="entry name" value="HTH_LYSR"/>
    <property type="match status" value="1"/>
</dbReference>
<dbReference type="EMBL" id="CP003236">
    <property type="protein sequence ID" value="AFK55063.1"/>
    <property type="molecule type" value="Genomic_DNA"/>
</dbReference>
<sequence length="296" mass="30452">MNFNQMRAFHAVAVEGGFSAAAKSLGVTQPAVTVQIRGLEAELGVRLFLRRGQGAVPTEAGERLLAHVRAVMLLMDRTEAAVASDPAMAGGLVRLGLSTPATIMGLAKRFADAHPAVELRLSTGNTGQLIEDVLACRVDLIAASHSEPDPRLAGVVLGRQRLALLVPAADPLARSGDPLPLDALAGLPVLLREPSSVTRQVFLRAAEAIGLSPRMAASLGSREMIREATAAGLGYGIVFDGETGHDPRLAHRPLTAAGPAAELLAADVRLSCLPELAGIGVVAAFLALAGGSIASA</sequence>
<name>I3TQM5_TISMK</name>
<dbReference type="GO" id="GO:0003700">
    <property type="term" value="F:DNA-binding transcription factor activity"/>
    <property type="evidence" value="ECO:0007669"/>
    <property type="project" value="InterPro"/>
</dbReference>
<dbReference type="InterPro" id="IPR036388">
    <property type="entry name" value="WH-like_DNA-bd_sf"/>
</dbReference>
<dbReference type="Pfam" id="PF00126">
    <property type="entry name" value="HTH_1"/>
    <property type="match status" value="1"/>
</dbReference>
<evidence type="ECO:0000256" key="3">
    <source>
        <dbReference type="ARBA" id="ARBA00023125"/>
    </source>
</evidence>
<dbReference type="Gene3D" id="1.10.10.10">
    <property type="entry name" value="Winged helix-like DNA-binding domain superfamily/Winged helix DNA-binding domain"/>
    <property type="match status" value="1"/>
</dbReference>
<dbReference type="SUPFAM" id="SSF53850">
    <property type="entry name" value="Periplasmic binding protein-like II"/>
    <property type="match status" value="1"/>
</dbReference>